<evidence type="ECO:0000256" key="1">
    <source>
        <dbReference type="ARBA" id="ARBA00022485"/>
    </source>
</evidence>
<dbReference type="RefSeq" id="WP_006967597.1">
    <property type="nucleotide sequence ID" value="NZ_APJX01000009.1"/>
</dbReference>
<keyword evidence="7" id="KW-1185">Reference proteome</keyword>
<name>S0FU33_9BACT</name>
<dbReference type="Pfam" id="PF12800">
    <property type="entry name" value="Fer4_4"/>
    <property type="match status" value="1"/>
</dbReference>
<evidence type="ECO:0000259" key="5">
    <source>
        <dbReference type="PROSITE" id="PS51379"/>
    </source>
</evidence>
<feature type="domain" description="4Fe-4S ferredoxin-type" evidence="5">
    <location>
        <begin position="5"/>
        <end position="34"/>
    </location>
</feature>
<accession>S0FU33</accession>
<keyword evidence="1" id="KW-0004">4Fe-4S</keyword>
<evidence type="ECO:0000313" key="6">
    <source>
        <dbReference type="EMBL" id="EMS78185.1"/>
    </source>
</evidence>
<sequence length="205" mass="22429">MTAKYGMVLDLKRCIGCNACTIACKAENSVPNGISWTETLSEEIGAYPNVTRVYVPTTCNHCEDAPCARVCPTGATYITDEGIVLVDDGKCIGCGACITACPYKKRAKLKKDTFQAGLHKSNEITPYEKQGYPRFTVGTAVKCTFCHERVAQGLQPACVVTCPTEARIFGDLNDPVSQPRKLIQKRKGYQALSELNTKPKVFYVD</sequence>
<dbReference type="GO" id="GO:0051539">
    <property type="term" value="F:4 iron, 4 sulfur cluster binding"/>
    <property type="evidence" value="ECO:0007669"/>
    <property type="project" value="UniProtKB-KW"/>
</dbReference>
<dbReference type="CDD" id="cd10551">
    <property type="entry name" value="PsrB"/>
    <property type="match status" value="1"/>
</dbReference>
<dbReference type="InterPro" id="IPR017896">
    <property type="entry name" value="4Fe4S_Fe-S-bd"/>
</dbReference>
<dbReference type="PANTHER" id="PTHR43177">
    <property type="entry name" value="PROTEIN NRFC"/>
    <property type="match status" value="1"/>
</dbReference>
<keyword evidence="3" id="KW-0408">Iron</keyword>
<feature type="domain" description="4Fe-4S ferredoxin-type" evidence="5">
    <location>
        <begin position="82"/>
        <end position="112"/>
    </location>
</feature>
<dbReference type="PROSITE" id="PS51379">
    <property type="entry name" value="4FE4S_FER_2"/>
    <property type="match status" value="3"/>
</dbReference>
<keyword evidence="2" id="KW-0479">Metal-binding</keyword>
<evidence type="ECO:0000256" key="4">
    <source>
        <dbReference type="ARBA" id="ARBA00023014"/>
    </source>
</evidence>
<protein>
    <submittedName>
        <fullName evidence="6">4Fe-4S ferredoxin iron-sulfur binding protein PadC</fullName>
    </submittedName>
</protein>
<reference evidence="6 7" key="1">
    <citation type="journal article" date="2013" name="Genome Announc.">
        <title>Draft Genome Sequence of Desulfotignum phosphitoxidans DSM 13687 Strain FiPS-3.</title>
        <authorList>
            <person name="Poehlein A."/>
            <person name="Daniel R."/>
            <person name="Simeonova D.D."/>
        </authorList>
    </citation>
    <scope>NUCLEOTIDE SEQUENCE [LARGE SCALE GENOMIC DNA]</scope>
    <source>
        <strain evidence="6 7">DSM 13687</strain>
    </source>
</reference>
<dbReference type="OrthoDB" id="9789030at2"/>
<evidence type="ECO:0000256" key="3">
    <source>
        <dbReference type="ARBA" id="ARBA00023004"/>
    </source>
</evidence>
<comment type="caution">
    <text evidence="6">The sequence shown here is derived from an EMBL/GenBank/DDBJ whole genome shotgun (WGS) entry which is preliminary data.</text>
</comment>
<dbReference type="EMBL" id="APJX01000009">
    <property type="protein sequence ID" value="EMS78185.1"/>
    <property type="molecule type" value="Genomic_DNA"/>
</dbReference>
<evidence type="ECO:0000256" key="2">
    <source>
        <dbReference type="ARBA" id="ARBA00022723"/>
    </source>
</evidence>
<dbReference type="Gene3D" id="3.30.70.20">
    <property type="match status" value="2"/>
</dbReference>
<gene>
    <name evidence="6" type="primary">padC</name>
    <name evidence="6" type="ORF">Dpo_9c00170</name>
</gene>
<dbReference type="InterPro" id="IPR050954">
    <property type="entry name" value="ET_IronSulfur_Cluster-Binding"/>
</dbReference>
<dbReference type="SUPFAM" id="SSF54862">
    <property type="entry name" value="4Fe-4S ferredoxins"/>
    <property type="match status" value="1"/>
</dbReference>
<dbReference type="AlphaFoldDB" id="S0FU33"/>
<dbReference type="PANTHER" id="PTHR43177:SF3">
    <property type="entry name" value="PROTEIN NRFC HOMOLOG"/>
    <property type="match status" value="1"/>
</dbReference>
<feature type="domain" description="4Fe-4S ferredoxin-type" evidence="5">
    <location>
        <begin position="51"/>
        <end position="81"/>
    </location>
</feature>
<dbReference type="Pfam" id="PF13247">
    <property type="entry name" value="Fer4_11"/>
    <property type="match status" value="2"/>
</dbReference>
<organism evidence="6 7">
    <name type="scientific">Desulfotignum phosphitoxidans DSM 13687</name>
    <dbReference type="NCBI Taxonomy" id="1286635"/>
    <lineage>
        <taxon>Bacteria</taxon>
        <taxon>Pseudomonadati</taxon>
        <taxon>Thermodesulfobacteriota</taxon>
        <taxon>Desulfobacteria</taxon>
        <taxon>Desulfobacterales</taxon>
        <taxon>Desulfobacteraceae</taxon>
        <taxon>Desulfotignum</taxon>
    </lineage>
</organism>
<keyword evidence="4" id="KW-0411">Iron-sulfur</keyword>
<dbReference type="GO" id="GO:0046872">
    <property type="term" value="F:metal ion binding"/>
    <property type="evidence" value="ECO:0007669"/>
    <property type="project" value="UniProtKB-KW"/>
</dbReference>
<dbReference type="InterPro" id="IPR017900">
    <property type="entry name" value="4Fe4S_Fe_S_CS"/>
</dbReference>
<evidence type="ECO:0000313" key="7">
    <source>
        <dbReference type="Proteomes" id="UP000014216"/>
    </source>
</evidence>
<dbReference type="Proteomes" id="UP000014216">
    <property type="component" value="Unassembled WGS sequence"/>
</dbReference>
<proteinExistence type="predicted"/>
<dbReference type="PROSITE" id="PS00198">
    <property type="entry name" value="4FE4S_FER_1"/>
    <property type="match status" value="1"/>
</dbReference>